<protein>
    <submittedName>
        <fullName evidence="2">Uncharacterized protein</fullName>
    </submittedName>
</protein>
<dbReference type="GeneID" id="40305259"/>
<feature type="chain" id="PRO_5012382926" evidence="1">
    <location>
        <begin position="26"/>
        <end position="319"/>
    </location>
</feature>
<keyword evidence="3" id="KW-1185">Reference proteome</keyword>
<gene>
    <name evidence="2" type="ORF">BESB_001960</name>
</gene>
<reference evidence="2 3" key="1">
    <citation type="submission" date="2017-09" db="EMBL/GenBank/DDBJ databases">
        <title>Genome sequencing of Besnoitia besnoiti strain Bb-Ger1.</title>
        <authorList>
            <person name="Schares G."/>
            <person name="Venepally P."/>
            <person name="Lorenzi H.A."/>
        </authorList>
    </citation>
    <scope>NUCLEOTIDE SEQUENCE [LARGE SCALE GENOMIC DNA]</scope>
    <source>
        <strain evidence="2 3">Bb-Ger1</strain>
    </source>
</reference>
<proteinExistence type="predicted"/>
<keyword evidence="1" id="KW-0732">Signal</keyword>
<comment type="caution">
    <text evidence="2">The sequence shown here is derived from an EMBL/GenBank/DDBJ whole genome shotgun (WGS) entry which is preliminary data.</text>
</comment>
<dbReference type="EMBL" id="NWUJ01000001">
    <property type="protein sequence ID" value="PFH37854.1"/>
    <property type="molecule type" value="Genomic_DNA"/>
</dbReference>
<evidence type="ECO:0000256" key="1">
    <source>
        <dbReference type="SAM" id="SignalP"/>
    </source>
</evidence>
<feature type="signal peptide" evidence="1">
    <location>
        <begin position="1"/>
        <end position="25"/>
    </location>
</feature>
<dbReference type="AlphaFoldDB" id="A0A2A9MKU2"/>
<dbReference type="KEGG" id="bbes:BESB_001960"/>
<evidence type="ECO:0000313" key="3">
    <source>
        <dbReference type="Proteomes" id="UP000224006"/>
    </source>
</evidence>
<name>A0A2A9MKU2_BESBE</name>
<dbReference type="VEuPathDB" id="ToxoDB:BESB_001960"/>
<organism evidence="2 3">
    <name type="scientific">Besnoitia besnoiti</name>
    <name type="common">Apicomplexan protozoan</name>
    <dbReference type="NCBI Taxonomy" id="94643"/>
    <lineage>
        <taxon>Eukaryota</taxon>
        <taxon>Sar</taxon>
        <taxon>Alveolata</taxon>
        <taxon>Apicomplexa</taxon>
        <taxon>Conoidasida</taxon>
        <taxon>Coccidia</taxon>
        <taxon>Eucoccidiorida</taxon>
        <taxon>Eimeriorina</taxon>
        <taxon>Sarcocystidae</taxon>
        <taxon>Besnoitia</taxon>
    </lineage>
</organism>
<dbReference type="Proteomes" id="UP000224006">
    <property type="component" value="Chromosome I"/>
</dbReference>
<evidence type="ECO:0000313" key="2">
    <source>
        <dbReference type="EMBL" id="PFH37854.1"/>
    </source>
</evidence>
<accession>A0A2A9MKU2</accession>
<dbReference type="OrthoDB" id="449128at2759"/>
<sequence length="319" mass="34831">MLRKESSITAAGFLALFLRMQCAAAQGMQLDNGPIGIAPQQRLVLAKPTFPVVVSQPVQPHLPQPSPVAPLAQPAAPPAAPVSAGQLPQSAAFPETIPMAPVQLGSTFVLPPWIQQIANHAAGMIAFLSSIGIPNLPSVEACGKAPHSREVMLCIQNVMEDARHIFENGKEISTLNVRVLSGGRRADTALARLKTIVSRPFAKKMMKALGTPMAALFLMKRESTPDRQRWLAGSILTLVSDLPVATDIADSASGGFGHVNVVLPRPSRVHRIDRAMKELQQGMVRNLSCFFQKLVTSHSCYSASTRRQYWWHRQYKRRR</sequence>
<dbReference type="RefSeq" id="XP_029221863.1">
    <property type="nucleotide sequence ID" value="XM_029358951.1"/>
</dbReference>